<dbReference type="PANTHER" id="PTHR46214:SF30">
    <property type="entry name" value="OS01G0850200 PROTEIN"/>
    <property type="match status" value="1"/>
</dbReference>
<dbReference type="InterPro" id="IPR013083">
    <property type="entry name" value="Znf_RING/FYVE/PHD"/>
</dbReference>
<dbReference type="EMBL" id="QPKB01000009">
    <property type="protein sequence ID" value="RWR92089.1"/>
    <property type="molecule type" value="Genomic_DNA"/>
</dbReference>
<reference evidence="6 7" key="1">
    <citation type="journal article" date="2019" name="Nat. Plants">
        <title>Stout camphor tree genome fills gaps in understanding of flowering plant genome evolution.</title>
        <authorList>
            <person name="Chaw S.M."/>
            <person name="Liu Y.C."/>
            <person name="Wu Y.W."/>
            <person name="Wang H.Y."/>
            <person name="Lin C.I."/>
            <person name="Wu C.S."/>
            <person name="Ke H.M."/>
            <person name="Chang L.Y."/>
            <person name="Hsu C.Y."/>
            <person name="Yang H.T."/>
            <person name="Sudianto E."/>
            <person name="Hsu M.H."/>
            <person name="Wu K.P."/>
            <person name="Wang L.N."/>
            <person name="Leebens-Mack J.H."/>
            <person name="Tsai I.J."/>
        </authorList>
    </citation>
    <scope>NUCLEOTIDE SEQUENCE [LARGE SCALE GENOMIC DNA]</scope>
    <source>
        <strain evidence="7">cv. Chaw 1501</strain>
        <tissue evidence="6">Young leaves</tissue>
    </source>
</reference>
<dbReference type="Gene3D" id="3.30.40.10">
    <property type="entry name" value="Zinc/RING finger domain, C3HC4 (zinc finger)"/>
    <property type="match status" value="1"/>
</dbReference>
<evidence type="ECO:0000256" key="1">
    <source>
        <dbReference type="ARBA" id="ARBA00022723"/>
    </source>
</evidence>
<proteinExistence type="predicted"/>
<dbReference type="PANTHER" id="PTHR46214">
    <property type="entry name" value="ZINC FINGER, RING-CH-TYPE"/>
    <property type="match status" value="1"/>
</dbReference>
<name>A0A3S3NQ34_9MAGN</name>
<accession>A0A3S3NQ34</accession>
<dbReference type="Proteomes" id="UP000283530">
    <property type="component" value="Unassembled WGS sequence"/>
</dbReference>
<keyword evidence="3" id="KW-0862">Zinc</keyword>
<dbReference type="GO" id="GO:0008270">
    <property type="term" value="F:zinc ion binding"/>
    <property type="evidence" value="ECO:0007669"/>
    <property type="project" value="UniProtKB-KW"/>
</dbReference>
<keyword evidence="2" id="KW-0863">Zinc-finger</keyword>
<evidence type="ECO:0000256" key="4">
    <source>
        <dbReference type="SAM" id="MobiDB-lite"/>
    </source>
</evidence>
<keyword evidence="7" id="KW-1185">Reference proteome</keyword>
<keyword evidence="1" id="KW-0479">Metal-binding</keyword>
<protein>
    <submittedName>
        <fullName evidence="6">Zinc finger protein</fullName>
    </submittedName>
</protein>
<evidence type="ECO:0000259" key="5">
    <source>
        <dbReference type="PROSITE" id="PS51292"/>
    </source>
</evidence>
<dbReference type="SUPFAM" id="SSF57850">
    <property type="entry name" value="RING/U-box"/>
    <property type="match status" value="1"/>
</dbReference>
<organism evidence="6 7">
    <name type="scientific">Cinnamomum micranthum f. kanehirae</name>
    <dbReference type="NCBI Taxonomy" id="337451"/>
    <lineage>
        <taxon>Eukaryota</taxon>
        <taxon>Viridiplantae</taxon>
        <taxon>Streptophyta</taxon>
        <taxon>Embryophyta</taxon>
        <taxon>Tracheophyta</taxon>
        <taxon>Spermatophyta</taxon>
        <taxon>Magnoliopsida</taxon>
        <taxon>Magnoliidae</taxon>
        <taxon>Laurales</taxon>
        <taxon>Lauraceae</taxon>
        <taxon>Cinnamomum</taxon>
    </lineage>
</organism>
<evidence type="ECO:0000256" key="2">
    <source>
        <dbReference type="ARBA" id="ARBA00022771"/>
    </source>
</evidence>
<comment type="caution">
    <text evidence="6">The sequence shown here is derived from an EMBL/GenBank/DDBJ whole genome shotgun (WGS) entry which is preliminary data.</text>
</comment>
<dbReference type="PROSITE" id="PS51292">
    <property type="entry name" value="ZF_RING_CH"/>
    <property type="match status" value="1"/>
</dbReference>
<dbReference type="SMART" id="SM00744">
    <property type="entry name" value="RINGv"/>
    <property type="match status" value="1"/>
</dbReference>
<evidence type="ECO:0000256" key="3">
    <source>
        <dbReference type="ARBA" id="ARBA00022833"/>
    </source>
</evidence>
<dbReference type="STRING" id="337451.A0A3S3NQ34"/>
<sequence length="441" mass="48674">MTKGRKPHDGNGAGGRRRSAGSDERSLCSSDGEESWHSTQDSKRGSGSYDECRLGSASDPEIGAVPELRRESSESDFCSDVDLENGVPEIKVHLAKAERDCRICHLSLESANQESGIPIELGCSCKDDLAAVHKQCAEAWFKIKGNKRRGSPDRAPIHLPFVGTDRRERFPSVGVFGFFVYSRIEEKRRVAAFSLEQSKQREEGQRGPLWLLNRCTGPNAGCSPSPTNRFAEKGFSSCRNRNPGRGKISGRPLHRFAAVVGSDLRLKGYACLNRRRRRKRACSAESVSIAAENRGGPSANRRQQLSPVLTSGCPLSQKGEGCSVLQCCPIVVPVGNSPVADQQQVPGIRLQYPLFAGIADRLGWKLKQASLWKQRMKDVLISKGLKKALNDKKLEKMSDEDREELKEKAASAIRLTLHNDVLFNVMEKESASELWAELESI</sequence>
<evidence type="ECO:0000313" key="7">
    <source>
        <dbReference type="Proteomes" id="UP000283530"/>
    </source>
</evidence>
<feature type="compositionally biased region" description="Basic and acidic residues" evidence="4">
    <location>
        <begin position="34"/>
        <end position="44"/>
    </location>
</feature>
<dbReference type="OrthoDB" id="1912066at2759"/>
<dbReference type="Pfam" id="PF12906">
    <property type="entry name" value="RINGv"/>
    <property type="match status" value="1"/>
</dbReference>
<feature type="domain" description="RING-CH-type" evidence="5">
    <location>
        <begin position="93"/>
        <end position="160"/>
    </location>
</feature>
<gene>
    <name evidence="6" type="ORF">CKAN_02128300</name>
</gene>
<dbReference type="InterPro" id="IPR011016">
    <property type="entry name" value="Znf_RING-CH"/>
</dbReference>
<feature type="region of interest" description="Disordered" evidence="4">
    <location>
        <begin position="1"/>
        <end position="71"/>
    </location>
</feature>
<evidence type="ECO:0000313" key="6">
    <source>
        <dbReference type="EMBL" id="RWR92089.1"/>
    </source>
</evidence>
<dbReference type="AlphaFoldDB" id="A0A3S3NQ34"/>